<dbReference type="Proteomes" id="UP000319828">
    <property type="component" value="Unassembled WGS sequence"/>
</dbReference>
<accession>A0A557P152</accession>
<feature type="transmembrane region" description="Helical" evidence="1">
    <location>
        <begin position="212"/>
        <end position="233"/>
    </location>
</feature>
<organism evidence="2 3">
    <name type="scientific">Vibrio algivorus</name>
    <dbReference type="NCBI Taxonomy" id="1667024"/>
    <lineage>
        <taxon>Bacteria</taxon>
        <taxon>Pseudomonadati</taxon>
        <taxon>Pseudomonadota</taxon>
        <taxon>Gammaproteobacteria</taxon>
        <taxon>Vibrionales</taxon>
        <taxon>Vibrionaceae</taxon>
        <taxon>Vibrio</taxon>
    </lineage>
</organism>
<dbReference type="AlphaFoldDB" id="A0A557P152"/>
<evidence type="ECO:0000313" key="2">
    <source>
        <dbReference type="EMBL" id="TVO34402.1"/>
    </source>
</evidence>
<dbReference type="EMBL" id="VMKJ01000031">
    <property type="protein sequence ID" value="TVO34402.1"/>
    <property type="molecule type" value="Genomic_DNA"/>
</dbReference>
<proteinExistence type="predicted"/>
<keyword evidence="1" id="KW-0812">Transmembrane</keyword>
<dbReference type="OrthoDB" id="5565224at2"/>
<keyword evidence="1" id="KW-1133">Transmembrane helix</keyword>
<comment type="caution">
    <text evidence="2">The sequence shown here is derived from an EMBL/GenBank/DDBJ whole genome shotgun (WGS) entry which is preliminary data.</text>
</comment>
<sequence length="236" mass="26168">MNKSFITNLISIVLLAIGYQTQNTIVLYAGLFAFSGAVTNWLAIHMLFEKVPGLYGSGIIPARFEEFKAAIKNLMMMQFFTNQNIDKFLSQELTSNASLDLKPVIQKINLEPSFDSLVEVISHSSFGGMLAMLGGAEALQPLKQPFIEKMQESMIEISQSDQVKQALKEQLEQPSMMEDIQANIENIIDQRLNELTPKMVKEIVKTMIQQHLGWLVVWGGVFGGLIGVISAIVSAA</sequence>
<dbReference type="RefSeq" id="WP_144388739.1">
    <property type="nucleotide sequence ID" value="NZ_CANNCB010000030.1"/>
</dbReference>
<dbReference type="PANTHER" id="PTHR38568:SF1">
    <property type="entry name" value="DUF445 DOMAIN-CONTAINING PROTEIN"/>
    <property type="match status" value="1"/>
</dbReference>
<feature type="transmembrane region" description="Helical" evidence="1">
    <location>
        <begin position="28"/>
        <end position="48"/>
    </location>
</feature>
<gene>
    <name evidence="2" type="ORF">FOF44_13565</name>
</gene>
<dbReference type="PANTHER" id="PTHR38568">
    <property type="entry name" value="DUF445 DOMAIN-CONTAINING PROTEIN-RELATED"/>
    <property type="match status" value="1"/>
</dbReference>
<evidence type="ECO:0000256" key="1">
    <source>
        <dbReference type="SAM" id="Phobius"/>
    </source>
</evidence>
<protein>
    <submittedName>
        <fullName evidence="2">DUF445 family protein</fullName>
    </submittedName>
</protein>
<keyword evidence="1" id="KW-0472">Membrane</keyword>
<evidence type="ECO:0000313" key="3">
    <source>
        <dbReference type="Proteomes" id="UP000319828"/>
    </source>
</evidence>
<name>A0A557P152_9VIBR</name>
<reference evidence="2 3" key="1">
    <citation type="submission" date="2019-07" db="EMBL/GenBank/DDBJ databases">
        <title>The draft genome sequence of Vibrio algivorus M1486.</title>
        <authorList>
            <person name="Meng X."/>
        </authorList>
    </citation>
    <scope>NUCLEOTIDE SEQUENCE [LARGE SCALE GENOMIC DNA]</scope>
    <source>
        <strain evidence="2 3">M1486</strain>
    </source>
</reference>